<feature type="transmembrane region" description="Helical" evidence="5">
    <location>
        <begin position="21"/>
        <end position="45"/>
    </location>
</feature>
<feature type="transmembrane region" description="Helical" evidence="5">
    <location>
        <begin position="175"/>
        <end position="193"/>
    </location>
</feature>
<comment type="caution">
    <text evidence="7">The sequence shown here is derived from an EMBL/GenBank/DDBJ whole genome shotgun (WGS) entry which is preliminary data.</text>
</comment>
<dbReference type="InterPro" id="IPR013525">
    <property type="entry name" value="ABC2_TM"/>
</dbReference>
<evidence type="ECO:0000259" key="6">
    <source>
        <dbReference type="PROSITE" id="PS51012"/>
    </source>
</evidence>
<keyword evidence="5" id="KW-1003">Cell membrane</keyword>
<dbReference type="InterPro" id="IPR051784">
    <property type="entry name" value="Nod_factor_ABC_transporter"/>
</dbReference>
<evidence type="ECO:0000313" key="8">
    <source>
        <dbReference type="Proteomes" id="UP000248706"/>
    </source>
</evidence>
<protein>
    <recommendedName>
        <fullName evidence="5">Transport permease protein</fullName>
    </recommendedName>
</protein>
<reference evidence="7 8" key="1">
    <citation type="submission" date="2016-08" db="EMBL/GenBank/DDBJ databases">
        <title>Analysis of Carbohydrate Active Enzymes in Thermogemmatispora T81 Reveals Carbohydrate Degradation Ability.</title>
        <authorList>
            <person name="Tomazini A."/>
            <person name="Lal S."/>
            <person name="Stott M."/>
            <person name="Henrissat B."/>
            <person name="Polikarpov I."/>
            <person name="Sparling R."/>
            <person name="Levin D.B."/>
        </authorList>
    </citation>
    <scope>NUCLEOTIDE SEQUENCE [LARGE SCALE GENOMIC DNA]</scope>
    <source>
        <strain evidence="7 8">T81</strain>
    </source>
</reference>
<dbReference type="Proteomes" id="UP000248706">
    <property type="component" value="Unassembled WGS sequence"/>
</dbReference>
<dbReference type="InterPro" id="IPR047817">
    <property type="entry name" value="ABC2_TM_bact-type"/>
</dbReference>
<dbReference type="PANTHER" id="PTHR43229">
    <property type="entry name" value="NODULATION PROTEIN J"/>
    <property type="match status" value="1"/>
</dbReference>
<dbReference type="AlphaFoldDB" id="A0A328VFE1"/>
<feature type="transmembrane region" description="Helical" evidence="5">
    <location>
        <begin position="111"/>
        <end position="131"/>
    </location>
</feature>
<comment type="subcellular location">
    <subcellularLocation>
        <location evidence="5">Cell membrane</location>
        <topology evidence="5">Multi-pass membrane protein</topology>
    </subcellularLocation>
    <subcellularLocation>
        <location evidence="1">Membrane</location>
        <topology evidence="1">Multi-pass membrane protein</topology>
    </subcellularLocation>
</comment>
<evidence type="ECO:0000256" key="5">
    <source>
        <dbReference type="RuleBase" id="RU361157"/>
    </source>
</evidence>
<comment type="similarity">
    <text evidence="5">Belongs to the ABC-2 integral membrane protein family.</text>
</comment>
<dbReference type="PROSITE" id="PS51012">
    <property type="entry name" value="ABC_TM2"/>
    <property type="match status" value="1"/>
</dbReference>
<dbReference type="OrthoDB" id="266913at2"/>
<evidence type="ECO:0000256" key="2">
    <source>
        <dbReference type="ARBA" id="ARBA00022692"/>
    </source>
</evidence>
<keyword evidence="5" id="KW-0813">Transport</keyword>
<feature type="domain" description="ABC transmembrane type-2" evidence="6">
    <location>
        <begin position="20"/>
        <end position="251"/>
    </location>
</feature>
<keyword evidence="4 5" id="KW-0472">Membrane</keyword>
<proteinExistence type="inferred from homology"/>
<dbReference type="PANTHER" id="PTHR43229:SF3">
    <property type="entry name" value="ABC-TYPE MULTIDRUG TRANSPORT SYSTEM, PERMEASE COMPONENT"/>
    <property type="match status" value="1"/>
</dbReference>
<name>A0A328VFE1_9CHLR</name>
<keyword evidence="2 5" id="KW-0812">Transmembrane</keyword>
<evidence type="ECO:0000256" key="1">
    <source>
        <dbReference type="ARBA" id="ARBA00004141"/>
    </source>
</evidence>
<feature type="transmembrane region" description="Helical" evidence="5">
    <location>
        <begin position="57"/>
        <end position="83"/>
    </location>
</feature>
<keyword evidence="3 5" id="KW-1133">Transmembrane helix</keyword>
<keyword evidence="8" id="KW-1185">Reference proteome</keyword>
<dbReference type="Pfam" id="PF01061">
    <property type="entry name" value="ABC2_membrane"/>
    <property type="match status" value="1"/>
</dbReference>
<gene>
    <name evidence="7" type="ORF">A4R35_01835</name>
</gene>
<evidence type="ECO:0000313" key="7">
    <source>
        <dbReference type="EMBL" id="RAQ94253.1"/>
    </source>
</evidence>
<organism evidence="7 8">
    <name type="scientific">Thermogemmatispora tikiterensis</name>
    <dbReference type="NCBI Taxonomy" id="1825093"/>
    <lineage>
        <taxon>Bacteria</taxon>
        <taxon>Bacillati</taxon>
        <taxon>Chloroflexota</taxon>
        <taxon>Ktedonobacteria</taxon>
        <taxon>Thermogemmatisporales</taxon>
        <taxon>Thermogemmatisporaceae</taxon>
        <taxon>Thermogemmatispora</taxon>
    </lineage>
</organism>
<evidence type="ECO:0000256" key="4">
    <source>
        <dbReference type="ARBA" id="ARBA00023136"/>
    </source>
</evidence>
<dbReference type="RefSeq" id="WP_112425998.1">
    <property type="nucleotide sequence ID" value="NZ_MCIF01000002.1"/>
</dbReference>
<feature type="transmembrane region" description="Helical" evidence="5">
    <location>
        <begin position="227"/>
        <end position="248"/>
    </location>
</feature>
<dbReference type="InterPro" id="IPR000412">
    <property type="entry name" value="ABC_2_transport"/>
</dbReference>
<dbReference type="GO" id="GO:0043190">
    <property type="term" value="C:ATP-binding cassette (ABC) transporter complex"/>
    <property type="evidence" value="ECO:0007669"/>
    <property type="project" value="InterPro"/>
</dbReference>
<sequence>MRRFITEFRFFIILAFRSRTLLFFSLLVPTGSLLLFGFVFGQNVIPLPGSGGVSYSVWLLPGIIVMNMIASGLMGNSTAMITWRERGIFRRILVTPTAPWEVMLARACTQVLVIVIQTIVAIIVGSLVFHFTFNPLYAPLTLLFIILGSAVFLLLGQVIASFTDRVEIGNIISQGLYILLTFLTGILLPLQILPDIVSKIAPFTPSYMVAELLRSAMLQGNAGSAPLADIVGCLLYCAAALGLSAAFFRMLH</sequence>
<dbReference type="GO" id="GO:0140359">
    <property type="term" value="F:ABC-type transporter activity"/>
    <property type="evidence" value="ECO:0007669"/>
    <property type="project" value="InterPro"/>
</dbReference>
<evidence type="ECO:0000256" key="3">
    <source>
        <dbReference type="ARBA" id="ARBA00022989"/>
    </source>
</evidence>
<dbReference type="PIRSF" id="PIRSF006648">
    <property type="entry name" value="DrrB"/>
    <property type="match status" value="1"/>
</dbReference>
<feature type="transmembrane region" description="Helical" evidence="5">
    <location>
        <begin position="137"/>
        <end position="163"/>
    </location>
</feature>
<accession>A0A328VFE1</accession>
<dbReference type="EMBL" id="MCIF01000002">
    <property type="protein sequence ID" value="RAQ94253.1"/>
    <property type="molecule type" value="Genomic_DNA"/>
</dbReference>